<dbReference type="Proteomes" id="UP000821845">
    <property type="component" value="Chromosome 7"/>
</dbReference>
<evidence type="ECO:0000313" key="2">
    <source>
        <dbReference type="Proteomes" id="UP000821845"/>
    </source>
</evidence>
<dbReference type="EMBL" id="CM023487">
    <property type="protein sequence ID" value="KAH6925157.1"/>
    <property type="molecule type" value="Genomic_DNA"/>
</dbReference>
<protein>
    <submittedName>
        <fullName evidence="1">Uncharacterized protein</fullName>
    </submittedName>
</protein>
<evidence type="ECO:0000313" key="1">
    <source>
        <dbReference type="EMBL" id="KAH6925157.1"/>
    </source>
</evidence>
<accession>A0ACB7RQD0</accession>
<keyword evidence="2" id="KW-1185">Reference proteome</keyword>
<reference evidence="1" key="1">
    <citation type="submission" date="2020-05" db="EMBL/GenBank/DDBJ databases">
        <title>Large-scale comparative analyses of tick genomes elucidate their genetic diversity and vector capacities.</title>
        <authorList>
            <person name="Jia N."/>
            <person name="Wang J."/>
            <person name="Shi W."/>
            <person name="Du L."/>
            <person name="Sun Y."/>
            <person name="Zhan W."/>
            <person name="Jiang J."/>
            <person name="Wang Q."/>
            <person name="Zhang B."/>
            <person name="Ji P."/>
            <person name="Sakyi L.B."/>
            <person name="Cui X."/>
            <person name="Yuan T."/>
            <person name="Jiang B."/>
            <person name="Yang W."/>
            <person name="Lam T.T.-Y."/>
            <person name="Chang Q."/>
            <person name="Ding S."/>
            <person name="Wang X."/>
            <person name="Zhu J."/>
            <person name="Ruan X."/>
            <person name="Zhao L."/>
            <person name="Wei J."/>
            <person name="Que T."/>
            <person name="Du C."/>
            <person name="Cheng J."/>
            <person name="Dai P."/>
            <person name="Han X."/>
            <person name="Huang E."/>
            <person name="Gao Y."/>
            <person name="Liu J."/>
            <person name="Shao H."/>
            <person name="Ye R."/>
            <person name="Li L."/>
            <person name="Wei W."/>
            <person name="Wang X."/>
            <person name="Wang C."/>
            <person name="Yang T."/>
            <person name="Huo Q."/>
            <person name="Li W."/>
            <person name="Guo W."/>
            <person name="Chen H."/>
            <person name="Zhou L."/>
            <person name="Ni X."/>
            <person name="Tian J."/>
            <person name="Zhou Y."/>
            <person name="Sheng Y."/>
            <person name="Liu T."/>
            <person name="Pan Y."/>
            <person name="Xia L."/>
            <person name="Li J."/>
            <person name="Zhao F."/>
            <person name="Cao W."/>
        </authorList>
    </citation>
    <scope>NUCLEOTIDE SEQUENCE</scope>
    <source>
        <strain evidence="1">Hyas-2018</strain>
    </source>
</reference>
<proteinExistence type="predicted"/>
<comment type="caution">
    <text evidence="1">The sequence shown here is derived from an EMBL/GenBank/DDBJ whole genome shotgun (WGS) entry which is preliminary data.</text>
</comment>
<gene>
    <name evidence="1" type="ORF">HPB50_001398</name>
</gene>
<sequence>MEGSGDVRLPAKVKPSTWPPVRAQQQRESSITSGRSRRSLNQQGTTTASHTDNNGALHVPNSVEESSGPAGLDPKRKATPFGNEPGRPSYT</sequence>
<name>A0ACB7RQD0_HYAAI</name>
<organism evidence="1 2">
    <name type="scientific">Hyalomma asiaticum</name>
    <name type="common">Tick</name>
    <dbReference type="NCBI Taxonomy" id="266040"/>
    <lineage>
        <taxon>Eukaryota</taxon>
        <taxon>Metazoa</taxon>
        <taxon>Ecdysozoa</taxon>
        <taxon>Arthropoda</taxon>
        <taxon>Chelicerata</taxon>
        <taxon>Arachnida</taxon>
        <taxon>Acari</taxon>
        <taxon>Parasitiformes</taxon>
        <taxon>Ixodida</taxon>
        <taxon>Ixodoidea</taxon>
        <taxon>Ixodidae</taxon>
        <taxon>Hyalomminae</taxon>
        <taxon>Hyalomma</taxon>
    </lineage>
</organism>